<sequence>MTTVKPPTSRDLQRQETFNRVYEATLAEFGRVGVDQSRVSDICERAGVAKGTFFFHFPTKDHVLLERQRRISEAMAARIEGELGAASDAKTFLGGLTAIVLEEHQAVGDLELVRQINLAIVRQSGSPSLSIQHTAFGTALTAQIRHLQQAGILRKGIDAAKLTDTLRMSFFGFLVNPKSSFDTSRPRIALLTSLLTDSLTP</sequence>
<evidence type="ECO:0000256" key="3">
    <source>
        <dbReference type="ARBA" id="ARBA00023163"/>
    </source>
</evidence>
<dbReference type="GO" id="GO:0003700">
    <property type="term" value="F:DNA-binding transcription factor activity"/>
    <property type="evidence" value="ECO:0007669"/>
    <property type="project" value="TreeGrafter"/>
</dbReference>
<keyword evidence="1" id="KW-0805">Transcription regulation</keyword>
<dbReference type="Pfam" id="PF00440">
    <property type="entry name" value="TetR_N"/>
    <property type="match status" value="1"/>
</dbReference>
<dbReference type="InterPro" id="IPR001647">
    <property type="entry name" value="HTH_TetR"/>
</dbReference>
<dbReference type="GO" id="GO:0000976">
    <property type="term" value="F:transcription cis-regulatory region binding"/>
    <property type="evidence" value="ECO:0007669"/>
    <property type="project" value="TreeGrafter"/>
</dbReference>
<dbReference type="RefSeq" id="WP_145772261.1">
    <property type="nucleotide sequence ID" value="NZ_LR778301.1"/>
</dbReference>
<organism evidence="4 5">
    <name type="scientific">Denitratisoma oestradiolicum</name>
    <dbReference type="NCBI Taxonomy" id="311182"/>
    <lineage>
        <taxon>Bacteria</taxon>
        <taxon>Pseudomonadati</taxon>
        <taxon>Pseudomonadota</taxon>
        <taxon>Betaproteobacteria</taxon>
        <taxon>Nitrosomonadales</taxon>
        <taxon>Sterolibacteriaceae</taxon>
        <taxon>Denitratisoma</taxon>
    </lineage>
</organism>
<dbReference type="KEGG" id="doe:DENOEST_2704"/>
<evidence type="ECO:0000313" key="4">
    <source>
        <dbReference type="EMBL" id="CAB1369869.1"/>
    </source>
</evidence>
<keyword evidence="5" id="KW-1185">Reference proteome</keyword>
<dbReference type="Gene3D" id="1.10.357.10">
    <property type="entry name" value="Tetracycline Repressor, domain 2"/>
    <property type="match status" value="1"/>
</dbReference>
<keyword evidence="2" id="KW-0238">DNA-binding</keyword>
<dbReference type="OrthoDB" id="116240at2"/>
<evidence type="ECO:0000256" key="2">
    <source>
        <dbReference type="ARBA" id="ARBA00023125"/>
    </source>
</evidence>
<dbReference type="PANTHER" id="PTHR30055:SF234">
    <property type="entry name" value="HTH-TYPE TRANSCRIPTIONAL REGULATOR BETI"/>
    <property type="match status" value="1"/>
</dbReference>
<dbReference type="SUPFAM" id="SSF46689">
    <property type="entry name" value="Homeodomain-like"/>
    <property type="match status" value="1"/>
</dbReference>
<dbReference type="InterPro" id="IPR050109">
    <property type="entry name" value="HTH-type_TetR-like_transc_reg"/>
</dbReference>
<dbReference type="InterPro" id="IPR009057">
    <property type="entry name" value="Homeodomain-like_sf"/>
</dbReference>
<dbReference type="AlphaFoldDB" id="A0A6S6XZK8"/>
<proteinExistence type="predicted"/>
<dbReference type="PANTHER" id="PTHR30055">
    <property type="entry name" value="HTH-TYPE TRANSCRIPTIONAL REGULATOR RUTR"/>
    <property type="match status" value="1"/>
</dbReference>
<reference evidence="4 5" key="1">
    <citation type="submission" date="2020-03" db="EMBL/GenBank/DDBJ databases">
        <authorList>
            <consortium name="Genoscope - CEA"/>
            <person name="William W."/>
        </authorList>
    </citation>
    <scope>NUCLEOTIDE SEQUENCE [LARGE SCALE GENOMIC DNA]</scope>
    <source>
        <strain evidence="5">DSM 16959</strain>
    </source>
</reference>
<protein>
    <submittedName>
        <fullName evidence="4">Putative TetR family transcriptional regulator</fullName>
    </submittedName>
</protein>
<dbReference type="EMBL" id="LR778301">
    <property type="protein sequence ID" value="CAB1369869.1"/>
    <property type="molecule type" value="Genomic_DNA"/>
</dbReference>
<accession>A0A6S6XZK8</accession>
<gene>
    <name evidence="4" type="ORF">DENOEST_2704</name>
</gene>
<name>A0A6S6XZK8_9PROT</name>
<dbReference type="PROSITE" id="PS50977">
    <property type="entry name" value="HTH_TETR_2"/>
    <property type="match status" value="1"/>
</dbReference>
<evidence type="ECO:0000256" key="1">
    <source>
        <dbReference type="ARBA" id="ARBA00023015"/>
    </source>
</evidence>
<keyword evidence="3" id="KW-0804">Transcription</keyword>
<dbReference type="Proteomes" id="UP000515733">
    <property type="component" value="Chromosome"/>
</dbReference>
<evidence type="ECO:0000313" key="5">
    <source>
        <dbReference type="Proteomes" id="UP000515733"/>
    </source>
</evidence>